<proteinExistence type="predicted"/>
<dbReference type="EMBL" id="CP015118">
    <property type="protein sequence ID" value="ARN22761.1"/>
    <property type="molecule type" value="Genomic_DNA"/>
</dbReference>
<gene>
    <name evidence="2" type="ORF">A4W93_24200</name>
</gene>
<dbReference type="Proteomes" id="UP000193427">
    <property type="component" value="Chromosome"/>
</dbReference>
<dbReference type="InterPro" id="IPR050426">
    <property type="entry name" value="Glycosyltransferase_28"/>
</dbReference>
<dbReference type="STRING" id="946333.A4W93_24200"/>
<dbReference type="OrthoDB" id="9805366at2"/>
<organism evidence="2 3">
    <name type="scientific">Piscinibacter gummiphilus</name>
    <dbReference type="NCBI Taxonomy" id="946333"/>
    <lineage>
        <taxon>Bacteria</taxon>
        <taxon>Pseudomonadati</taxon>
        <taxon>Pseudomonadota</taxon>
        <taxon>Betaproteobacteria</taxon>
        <taxon>Burkholderiales</taxon>
        <taxon>Sphaerotilaceae</taxon>
        <taxon>Piscinibacter</taxon>
    </lineage>
</organism>
<sequence>MKFAVVTYGTEGDVRPLAALCATLDAAGHETVLLADGATLASAQRLGVATQALAGDIQGSSGAGGSIADVVARSARPNDAARALVGIANTHATAWLRQTIEAARGCDAIVASGLAGFVGLSAGEALGIPAIGAGMFPLTPTREFAYPFLPPARLWHRLNRASFHLVNGFLWRAFRPSLNAARAEVCGLPPRRRMWATHPVLYGYSPTLLPRPADWPAQVHVCGQWTLPMPDWTPPPALATFLDAGEPPVYIGFGSMGGFDTGRLRQALVDGLGGRRALFYPGWSRIDPSDLPANIHVLGDTPHDWLFPRTACVVHHGGSGTTHSAARAGVPSVVAPFAGDQPFWAHRLALAGVAPPATAGVRFGADDLARGLGYADRPEVRARAADLGARLRAEDGLGTAVGHLTRLVGTP</sequence>
<feature type="domain" description="Erythromycin biosynthesis protein CIII-like C-terminal" evidence="1">
    <location>
        <begin position="285"/>
        <end position="352"/>
    </location>
</feature>
<name>A0A1W6LES4_9BURK</name>
<dbReference type="FunFam" id="3.40.50.2000:FF:000009">
    <property type="entry name" value="Sterol 3-beta-glucosyltransferase UGT80A2"/>
    <property type="match status" value="1"/>
</dbReference>
<dbReference type="CDD" id="cd03784">
    <property type="entry name" value="GT1_Gtf-like"/>
    <property type="match status" value="1"/>
</dbReference>
<dbReference type="GO" id="GO:0016758">
    <property type="term" value="F:hexosyltransferase activity"/>
    <property type="evidence" value="ECO:0007669"/>
    <property type="project" value="UniProtKB-ARBA"/>
</dbReference>
<evidence type="ECO:0000313" key="3">
    <source>
        <dbReference type="Proteomes" id="UP000193427"/>
    </source>
</evidence>
<dbReference type="AlphaFoldDB" id="A0A1W6LES4"/>
<dbReference type="InterPro" id="IPR010610">
    <property type="entry name" value="EryCIII-like_C"/>
</dbReference>
<evidence type="ECO:0000259" key="1">
    <source>
        <dbReference type="Pfam" id="PF06722"/>
    </source>
</evidence>
<dbReference type="KEGG" id="rgu:A4W93_24200"/>
<dbReference type="Gene3D" id="3.40.50.2000">
    <property type="entry name" value="Glycogen Phosphorylase B"/>
    <property type="match status" value="2"/>
</dbReference>
<dbReference type="PANTHER" id="PTHR48050">
    <property type="entry name" value="STEROL 3-BETA-GLUCOSYLTRANSFERASE"/>
    <property type="match status" value="1"/>
</dbReference>
<evidence type="ECO:0000313" key="2">
    <source>
        <dbReference type="EMBL" id="ARN22761.1"/>
    </source>
</evidence>
<dbReference type="PANTHER" id="PTHR48050:SF13">
    <property type="entry name" value="STEROL 3-BETA-GLUCOSYLTRANSFERASE UGT80A2"/>
    <property type="match status" value="1"/>
</dbReference>
<dbReference type="SUPFAM" id="SSF53756">
    <property type="entry name" value="UDP-Glycosyltransferase/glycogen phosphorylase"/>
    <property type="match status" value="1"/>
</dbReference>
<keyword evidence="3" id="KW-1185">Reference proteome</keyword>
<accession>A0A1W6LES4</accession>
<dbReference type="Pfam" id="PF06722">
    <property type="entry name" value="EryCIII-like_C"/>
    <property type="match status" value="1"/>
</dbReference>
<protein>
    <submittedName>
        <fullName evidence="2">Glycosyl transferase</fullName>
    </submittedName>
</protein>
<dbReference type="InterPro" id="IPR002213">
    <property type="entry name" value="UDP_glucos_trans"/>
</dbReference>
<dbReference type="GO" id="GO:0017000">
    <property type="term" value="P:antibiotic biosynthetic process"/>
    <property type="evidence" value="ECO:0007669"/>
    <property type="project" value="UniProtKB-ARBA"/>
</dbReference>
<dbReference type="GO" id="GO:0008194">
    <property type="term" value="F:UDP-glycosyltransferase activity"/>
    <property type="evidence" value="ECO:0007669"/>
    <property type="project" value="InterPro"/>
</dbReference>
<reference evidence="2 3" key="1">
    <citation type="submission" date="2016-04" db="EMBL/GenBank/DDBJ databases">
        <title>Complete genome sequence of natural rubber-degrading, novel Gram-negative bacterium, Rhizobacter gummiphilus strain NS21.</title>
        <authorList>
            <person name="Tabata M."/>
            <person name="Kasai D."/>
            <person name="Fukuda M."/>
        </authorList>
    </citation>
    <scope>NUCLEOTIDE SEQUENCE [LARGE SCALE GENOMIC DNA]</scope>
    <source>
        <strain evidence="2 3">NS21</strain>
    </source>
</reference>
<dbReference type="RefSeq" id="WP_085753067.1">
    <property type="nucleotide sequence ID" value="NZ_BSPR01000015.1"/>
</dbReference>
<keyword evidence="2" id="KW-0808">Transferase</keyword>